<accession>A0A9R1TSW6</accession>
<dbReference type="Gene3D" id="2.60.34.10">
    <property type="entry name" value="Substrate Binding Domain Of DNAk, Chain A, domain 1"/>
    <property type="match status" value="1"/>
</dbReference>
<dbReference type="SUPFAM" id="SSF100920">
    <property type="entry name" value="Heat shock protein 70kD (HSP70), peptide-binding domain"/>
    <property type="match status" value="1"/>
</dbReference>
<dbReference type="Gene3D" id="3.30.420.40">
    <property type="match status" value="2"/>
</dbReference>
<dbReference type="FunFam" id="3.30.30.30:FF:000001">
    <property type="entry name" value="heat shock 70 kDa protein-like"/>
    <property type="match status" value="1"/>
</dbReference>
<dbReference type="NCBIfam" id="NF001413">
    <property type="entry name" value="PRK00290.1"/>
    <property type="match status" value="1"/>
</dbReference>
<dbReference type="GO" id="GO:0006950">
    <property type="term" value="P:response to stress"/>
    <property type="evidence" value="ECO:0007669"/>
    <property type="project" value="UniProtKB-ARBA"/>
</dbReference>
<keyword evidence="4 8" id="KW-0346">Stress response</keyword>
<evidence type="ECO:0000256" key="3">
    <source>
        <dbReference type="ARBA" id="ARBA00022840"/>
    </source>
</evidence>
<dbReference type="InterPro" id="IPR029047">
    <property type="entry name" value="HSP70_peptide-bd_sf"/>
</dbReference>
<evidence type="ECO:0000256" key="5">
    <source>
        <dbReference type="RuleBase" id="RU003322"/>
    </source>
</evidence>
<evidence type="ECO:0000313" key="8">
    <source>
        <dbReference type="RefSeq" id="XP_011315115.1"/>
    </source>
</evidence>
<dbReference type="GO" id="GO:0005524">
    <property type="term" value="F:ATP binding"/>
    <property type="evidence" value="ECO:0007669"/>
    <property type="project" value="UniProtKB-KW"/>
</dbReference>
<dbReference type="InterPro" id="IPR013126">
    <property type="entry name" value="Hsp_70_fam"/>
</dbReference>
<dbReference type="Gene3D" id="3.30.30.30">
    <property type="match status" value="1"/>
</dbReference>
<comment type="similarity">
    <text evidence="1 5">Belongs to the heat shock protein 70 family.</text>
</comment>
<dbReference type="FunFam" id="3.30.420.40:FF:000026">
    <property type="entry name" value="Heat shock protein 70"/>
    <property type="match status" value="1"/>
</dbReference>
<dbReference type="Gene3D" id="1.20.1270.10">
    <property type="match status" value="1"/>
</dbReference>
<dbReference type="InterPro" id="IPR018181">
    <property type="entry name" value="Heat_shock_70_CS"/>
</dbReference>
<proteinExistence type="inferred from homology"/>
<dbReference type="Gene3D" id="3.90.640.10">
    <property type="entry name" value="Actin, Chain A, domain 4"/>
    <property type="match status" value="1"/>
</dbReference>
<dbReference type="FunFam" id="3.30.420.40:FF:000172">
    <property type="entry name" value="Heat shock 70 kDa protein"/>
    <property type="match status" value="1"/>
</dbReference>
<dbReference type="PANTHER" id="PTHR19375">
    <property type="entry name" value="HEAT SHOCK PROTEIN 70KDA"/>
    <property type="match status" value="1"/>
</dbReference>
<dbReference type="AlphaFoldDB" id="A0A9R1TSW6"/>
<dbReference type="SUPFAM" id="SSF53067">
    <property type="entry name" value="Actin-like ATPase domain"/>
    <property type="match status" value="2"/>
</dbReference>
<keyword evidence="2 5" id="KW-0547">Nucleotide-binding</keyword>
<sequence>MPAIGIDLGTTYSCVGVWQQGKVEIIANDQGNRTTPSYVAFTDTERLIGDAAKNQVAMNPSNTVFDAKRLIGRKFDDPKIQADMKHWPFKVIGESGKPKIEVEFRGERKRFNPEEISSMVLTKMKETAEAYLGEKVRDAVITVPAYFNDSQRQATKDAGVIAGINVLRIINEPTAAALAYGLDKNLKGERNVLIFDLGGGTFDVSILTIDEGSLFEVRSTAGDTHLGGEDFDSRLVDHLCNEFERKFRKNLKINSRALRRLRTAAERAKRTLSSSTEATIEIDALFEGIDFYTKVSRARFEELCADLFRSTLQPVEKALADAKMDKSSVHDVVLVGGSTRIPKIQSMLQNFFCGKQLNLSINPDEAVAYGAAVQAAILTGEGDKSSTLQDVLLVDVAPLSLGIETAGGMMTNIIERNARIPCKQSQTFTTYADNQPGVTIQVFEGERAMTKDNNLLGRFELSGIAPAPRGIPKIDVTFDLDANGILHVTAKDTASGRSNDVRITNDKGRLSREEIDRMLSEAERYRDQDQQQRENVAARNQLEAYVFSVKQAVEDSGARLSQQDKDRVKGLCDDTILWLDNNTLAEKAEYSHKLEEIQKQCSPIMSKIHQGGQQMPQDCGAQYRQGGGQDYSGPTVEEVD</sequence>
<dbReference type="FunFam" id="1.20.1270.10:FF:000024">
    <property type="entry name" value="Heat shock protein 70"/>
    <property type="match status" value="1"/>
</dbReference>
<name>A0A9R1TSW6_9HYME</name>
<dbReference type="CDD" id="cd10233">
    <property type="entry name" value="ASKHA_NBD_HSP70_HSPA1"/>
    <property type="match status" value="1"/>
</dbReference>
<dbReference type="FunFam" id="2.60.34.10:FF:000002">
    <property type="entry name" value="Heat shock 70 kDa"/>
    <property type="match status" value="1"/>
</dbReference>
<dbReference type="Proteomes" id="UP000694866">
    <property type="component" value="Unplaced"/>
</dbReference>
<dbReference type="GeneID" id="105274024"/>
<dbReference type="GO" id="GO:0140662">
    <property type="term" value="F:ATP-dependent protein folding chaperone"/>
    <property type="evidence" value="ECO:0007669"/>
    <property type="project" value="InterPro"/>
</dbReference>
<dbReference type="KEGG" id="fas:105274024"/>
<keyword evidence="3 5" id="KW-0067">ATP-binding</keyword>
<evidence type="ECO:0000256" key="4">
    <source>
        <dbReference type="ARBA" id="ARBA00023016"/>
    </source>
</evidence>
<dbReference type="PROSITE" id="PS00329">
    <property type="entry name" value="HSP70_2"/>
    <property type="match status" value="1"/>
</dbReference>
<dbReference type="FunFam" id="3.90.640.10:FF:000002">
    <property type="entry name" value="Heat shock 70 kDa"/>
    <property type="match status" value="1"/>
</dbReference>
<evidence type="ECO:0000256" key="1">
    <source>
        <dbReference type="ARBA" id="ARBA00007381"/>
    </source>
</evidence>
<dbReference type="InterPro" id="IPR043129">
    <property type="entry name" value="ATPase_NBD"/>
</dbReference>
<dbReference type="PROSITE" id="PS00297">
    <property type="entry name" value="HSP70_1"/>
    <property type="match status" value="1"/>
</dbReference>
<dbReference type="InterPro" id="IPR029048">
    <property type="entry name" value="HSP70_C_sf"/>
</dbReference>
<evidence type="ECO:0000256" key="2">
    <source>
        <dbReference type="ARBA" id="ARBA00022741"/>
    </source>
</evidence>
<dbReference type="SUPFAM" id="SSF100934">
    <property type="entry name" value="Heat shock protein 70kD (HSP70), C-terminal subdomain"/>
    <property type="match status" value="1"/>
</dbReference>
<dbReference type="PROSITE" id="PS01036">
    <property type="entry name" value="HSP70_3"/>
    <property type="match status" value="1"/>
</dbReference>
<feature type="region of interest" description="Disordered" evidence="6">
    <location>
        <begin position="609"/>
        <end position="640"/>
    </location>
</feature>
<evidence type="ECO:0000313" key="7">
    <source>
        <dbReference type="Proteomes" id="UP000694866"/>
    </source>
</evidence>
<organism evidence="7 8">
    <name type="scientific">Fopius arisanus</name>
    <dbReference type="NCBI Taxonomy" id="64838"/>
    <lineage>
        <taxon>Eukaryota</taxon>
        <taxon>Metazoa</taxon>
        <taxon>Ecdysozoa</taxon>
        <taxon>Arthropoda</taxon>
        <taxon>Hexapoda</taxon>
        <taxon>Insecta</taxon>
        <taxon>Pterygota</taxon>
        <taxon>Neoptera</taxon>
        <taxon>Endopterygota</taxon>
        <taxon>Hymenoptera</taxon>
        <taxon>Apocrita</taxon>
        <taxon>Ichneumonoidea</taxon>
        <taxon>Braconidae</taxon>
        <taxon>Opiinae</taxon>
        <taxon>Fopius</taxon>
    </lineage>
</organism>
<dbReference type="OrthoDB" id="2401965at2759"/>
<evidence type="ECO:0000256" key="6">
    <source>
        <dbReference type="SAM" id="MobiDB-lite"/>
    </source>
</evidence>
<protein>
    <submittedName>
        <fullName evidence="8">Heat shock protein 70 A1</fullName>
    </submittedName>
</protein>
<dbReference type="Pfam" id="PF00012">
    <property type="entry name" value="HSP70"/>
    <property type="match status" value="1"/>
</dbReference>
<reference evidence="8" key="1">
    <citation type="submission" date="2025-08" db="UniProtKB">
        <authorList>
            <consortium name="RefSeq"/>
        </authorList>
    </citation>
    <scope>IDENTIFICATION</scope>
    <source>
        <strain evidence="8">USDA-PBARC FA_bdor</strain>
        <tissue evidence="8">Whole organism</tissue>
    </source>
</reference>
<keyword evidence="7" id="KW-1185">Reference proteome</keyword>
<dbReference type="RefSeq" id="XP_011315115.1">
    <property type="nucleotide sequence ID" value="XM_011316813.1"/>
</dbReference>
<gene>
    <name evidence="8" type="primary">LOC105274024</name>
</gene>
<dbReference type="PRINTS" id="PR00301">
    <property type="entry name" value="HEATSHOCK70"/>
</dbReference>